<feature type="transmembrane region" description="Helical" evidence="2">
    <location>
        <begin position="6"/>
        <end position="23"/>
    </location>
</feature>
<dbReference type="Pfam" id="PF00437">
    <property type="entry name" value="T2SSE"/>
    <property type="match status" value="1"/>
</dbReference>
<organism evidence="4 5">
    <name type="scientific">Paenibacillus amylolyticus</name>
    <dbReference type="NCBI Taxonomy" id="1451"/>
    <lineage>
        <taxon>Bacteria</taxon>
        <taxon>Bacillati</taxon>
        <taxon>Bacillota</taxon>
        <taxon>Bacilli</taxon>
        <taxon>Bacillales</taxon>
        <taxon>Paenibacillaceae</taxon>
        <taxon>Paenibacillus</taxon>
    </lineage>
</organism>
<proteinExistence type="inferred from homology"/>
<keyword evidence="2" id="KW-1133">Transmembrane helix</keyword>
<keyword evidence="2" id="KW-0812">Transmembrane</keyword>
<comment type="caution">
    <text evidence="4">The sequence shown here is derived from an EMBL/GenBank/DDBJ whole genome shotgun (WGS) entry which is preliminary data.</text>
</comment>
<dbReference type="EMBL" id="MRTJ01000002">
    <property type="protein sequence ID" value="OMF15323.1"/>
    <property type="molecule type" value="Genomic_DNA"/>
</dbReference>
<evidence type="ECO:0000256" key="2">
    <source>
        <dbReference type="SAM" id="Phobius"/>
    </source>
</evidence>
<dbReference type="InterPro" id="IPR027417">
    <property type="entry name" value="P-loop_NTPase"/>
</dbReference>
<dbReference type="RefSeq" id="WP_076331552.1">
    <property type="nucleotide sequence ID" value="NZ_MRTJ01000002.1"/>
</dbReference>
<evidence type="ECO:0000256" key="1">
    <source>
        <dbReference type="ARBA" id="ARBA00006611"/>
    </source>
</evidence>
<dbReference type="Gene3D" id="3.40.50.300">
    <property type="entry name" value="P-loop containing nucleotide triphosphate hydrolases"/>
    <property type="match status" value="1"/>
</dbReference>
<dbReference type="InterPro" id="IPR001482">
    <property type="entry name" value="T2SS/T4SS_dom"/>
</dbReference>
<evidence type="ECO:0000259" key="3">
    <source>
        <dbReference type="Pfam" id="PF00437"/>
    </source>
</evidence>
<protein>
    <submittedName>
        <fullName evidence="4">Pilus assembly protein CpaF</fullName>
    </submittedName>
</protein>
<accession>A0A1R1BZM6</accession>
<dbReference type="SUPFAM" id="SSF52540">
    <property type="entry name" value="P-loop containing nucleoside triphosphate hydrolases"/>
    <property type="match status" value="1"/>
</dbReference>
<evidence type="ECO:0000313" key="5">
    <source>
        <dbReference type="Proteomes" id="UP000187134"/>
    </source>
</evidence>
<name>A0A1R1BZM6_PAEAM</name>
<dbReference type="Proteomes" id="UP000187134">
    <property type="component" value="Unassembled WGS sequence"/>
</dbReference>
<evidence type="ECO:0000313" key="4">
    <source>
        <dbReference type="EMBL" id="OMF15323.1"/>
    </source>
</evidence>
<reference evidence="4 5" key="1">
    <citation type="submission" date="2016-11" db="EMBL/GenBank/DDBJ databases">
        <title>Paenibacillus species isolates.</title>
        <authorList>
            <person name="Beno S.M."/>
        </authorList>
    </citation>
    <scope>NUCLEOTIDE SEQUENCE [LARGE SCALE GENOMIC DNA]</scope>
    <source>
        <strain evidence="4 5">FSL H8-0246</strain>
    </source>
</reference>
<sequence>MLWNTIWISLILILCLTYLWFKYRTFLREKNARIPEQESFTIDMLIEKVKNSLHELSHSQLADAGLHEEEYRRRINQRAEMRKALKGCVSGSISDKTYVKNLIGDLLTRSIGLNKSNVDEVILFAEPDLLTIQDRFEIVFYLYRQQFGVDALSRMIDTYDLGRLRIEEGSEDGGSYYISEEDIQYVFECEYRELGFREKTDIIVQRIYQHYKGFSVVDEIRDQRIDGVSGGVSGMLDTVHNMGFRKPASWNDLLDQGLDDDAHEEPLSGMESVWVFYKGKSIHLSFLSFGSIRELKRVCQNIYKYNYPGQLSEASGYKVNEMKDGSRVVVVRPPFAESWAFFVRKFDIPNASLEQLVTGNNANLPITLLQYLMKGSRITAVTGAQGSGKTTLLMAMVKHIYASYTLRVQEMAFELQLRRIYSRRNILSFRETEHITGQQGLDLQKKTDGTVNILGEVASDEVAAWMIQMSQVASLFTLFTHHAKTFRDLVFSLRNSLLKTGMFQHEHIAEEQVVSVINFDVHMKKDAEGRRYIERITECLPRANQGDSVEERAGFTFRNVVEYRDGEYVATAPISSGCMLDMREQMTLQDAERFEQFMKQHWGDQHDN</sequence>
<feature type="domain" description="Bacterial type II secretion system protein E" evidence="3">
    <location>
        <begin position="341"/>
        <end position="490"/>
    </location>
</feature>
<dbReference type="AlphaFoldDB" id="A0A1R1BZM6"/>
<keyword evidence="2" id="KW-0472">Membrane</keyword>
<comment type="similarity">
    <text evidence="1">Belongs to the GSP E family.</text>
</comment>
<dbReference type="OrthoDB" id="1981678at2"/>
<gene>
    <name evidence="4" type="ORF">BK131_10610</name>
</gene>